<keyword evidence="4" id="KW-1185">Reference proteome</keyword>
<sequence length="136" mass="15906">MSREKDLEVARNSLGVGQETFSSVSKQSNKDKKDNKLKITENKTENKTEDKTEDKQELRGPTMLDNFYNLDYCQTLAQLVKKSNSNQMAKFEEIFRFRFGIEPMLEKDSQLQSVLTRGNIPSKDWMLITQKHFNDF</sequence>
<accession>A0A9D4GTG4</accession>
<reference evidence="3" key="2">
    <citation type="submission" date="2020-11" db="EMBL/GenBank/DDBJ databases">
        <authorList>
            <person name="McCartney M.A."/>
            <person name="Auch B."/>
            <person name="Kono T."/>
            <person name="Mallez S."/>
            <person name="Becker A."/>
            <person name="Gohl D.M."/>
            <person name="Silverstein K.A.T."/>
            <person name="Koren S."/>
            <person name="Bechman K.B."/>
            <person name="Herman A."/>
            <person name="Abrahante J.E."/>
            <person name="Garbe J."/>
        </authorList>
    </citation>
    <scope>NUCLEOTIDE SEQUENCE</scope>
    <source>
        <strain evidence="3">Duluth1</strain>
        <tissue evidence="3">Whole animal</tissue>
    </source>
</reference>
<dbReference type="AlphaFoldDB" id="A0A9D4GTG4"/>
<comment type="caution">
    <text evidence="3">The sequence shown here is derived from an EMBL/GenBank/DDBJ whole genome shotgun (WGS) entry which is preliminary data.</text>
</comment>
<evidence type="ECO:0000313" key="3">
    <source>
        <dbReference type="EMBL" id="KAH3822760.1"/>
    </source>
</evidence>
<dbReference type="Proteomes" id="UP000828390">
    <property type="component" value="Unassembled WGS sequence"/>
</dbReference>
<dbReference type="EMBL" id="JAIWYP010000005">
    <property type="protein sequence ID" value="KAH3822760.1"/>
    <property type="molecule type" value="Genomic_DNA"/>
</dbReference>
<dbReference type="EMBL" id="JAIWYP010000006">
    <property type="protein sequence ID" value="KAH3807710.1"/>
    <property type="molecule type" value="Genomic_DNA"/>
</dbReference>
<gene>
    <name evidence="3" type="ORF">DPMN_124551</name>
    <name evidence="2" type="ORF">DPMN_136057</name>
</gene>
<name>A0A9D4GTG4_DREPO</name>
<evidence type="ECO:0000313" key="4">
    <source>
        <dbReference type="Proteomes" id="UP000828390"/>
    </source>
</evidence>
<feature type="compositionally biased region" description="Basic and acidic residues" evidence="1">
    <location>
        <begin position="28"/>
        <end position="58"/>
    </location>
</feature>
<reference evidence="3" key="1">
    <citation type="journal article" date="2019" name="bioRxiv">
        <title>The Genome of the Zebra Mussel, Dreissena polymorpha: A Resource for Invasive Species Research.</title>
        <authorList>
            <person name="McCartney M.A."/>
            <person name="Auch B."/>
            <person name="Kono T."/>
            <person name="Mallez S."/>
            <person name="Zhang Y."/>
            <person name="Obille A."/>
            <person name="Becker A."/>
            <person name="Abrahante J.E."/>
            <person name="Garbe J."/>
            <person name="Badalamenti J.P."/>
            <person name="Herman A."/>
            <person name="Mangelson H."/>
            <person name="Liachko I."/>
            <person name="Sullivan S."/>
            <person name="Sone E.D."/>
            <person name="Koren S."/>
            <person name="Silverstein K.A.T."/>
            <person name="Beckman K.B."/>
            <person name="Gohl D.M."/>
        </authorList>
    </citation>
    <scope>NUCLEOTIDE SEQUENCE</scope>
    <source>
        <strain evidence="3">Duluth1</strain>
        <tissue evidence="3">Whole animal</tissue>
    </source>
</reference>
<evidence type="ECO:0000256" key="1">
    <source>
        <dbReference type="SAM" id="MobiDB-lite"/>
    </source>
</evidence>
<feature type="region of interest" description="Disordered" evidence="1">
    <location>
        <begin position="1"/>
        <end position="60"/>
    </location>
</feature>
<organism evidence="3 4">
    <name type="scientific">Dreissena polymorpha</name>
    <name type="common">Zebra mussel</name>
    <name type="synonym">Mytilus polymorpha</name>
    <dbReference type="NCBI Taxonomy" id="45954"/>
    <lineage>
        <taxon>Eukaryota</taxon>
        <taxon>Metazoa</taxon>
        <taxon>Spiralia</taxon>
        <taxon>Lophotrochozoa</taxon>
        <taxon>Mollusca</taxon>
        <taxon>Bivalvia</taxon>
        <taxon>Autobranchia</taxon>
        <taxon>Heteroconchia</taxon>
        <taxon>Euheterodonta</taxon>
        <taxon>Imparidentia</taxon>
        <taxon>Neoheterodontei</taxon>
        <taxon>Myida</taxon>
        <taxon>Dreissenoidea</taxon>
        <taxon>Dreissenidae</taxon>
        <taxon>Dreissena</taxon>
    </lineage>
</organism>
<proteinExistence type="predicted"/>
<evidence type="ECO:0000313" key="2">
    <source>
        <dbReference type="EMBL" id="KAH3807710.1"/>
    </source>
</evidence>
<protein>
    <submittedName>
        <fullName evidence="3">Uncharacterized protein</fullName>
    </submittedName>
</protein>